<organism evidence="1">
    <name type="scientific">Sinorhizobium medicae</name>
    <dbReference type="NCBI Taxonomy" id="110321"/>
    <lineage>
        <taxon>Bacteria</taxon>
        <taxon>Pseudomonadati</taxon>
        <taxon>Pseudomonadota</taxon>
        <taxon>Alphaproteobacteria</taxon>
        <taxon>Hyphomicrobiales</taxon>
        <taxon>Rhizobiaceae</taxon>
        <taxon>Sinorhizobium/Ensifer group</taxon>
        <taxon>Sinorhizobium</taxon>
    </lineage>
</organism>
<name>A0A508WSF7_9HYPH</name>
<protein>
    <submittedName>
        <fullName evidence="1">Uncharacterized protein</fullName>
    </submittedName>
</protein>
<evidence type="ECO:0000313" key="1">
    <source>
        <dbReference type="EMBL" id="VTZ60264.1"/>
    </source>
</evidence>
<reference evidence="1" key="1">
    <citation type="submission" date="2019-06" db="EMBL/GenBank/DDBJ databases">
        <authorList>
            <person name="Le Quere A."/>
            <person name="Colella S."/>
        </authorList>
    </citation>
    <scope>NUCLEOTIDE SEQUENCE</scope>
    <source>
        <strain evidence="1">EmedicaeMD41</strain>
    </source>
</reference>
<gene>
    <name evidence="1" type="ORF">EMEDMD4_150043</name>
</gene>
<dbReference type="EMBL" id="CABFNB010000057">
    <property type="protein sequence ID" value="VTZ60264.1"/>
    <property type="molecule type" value="Genomic_DNA"/>
</dbReference>
<sequence length="56" mass="6770">MPRPAFVYSELRIIDPSAQRETCRCRRRNLINLVFHRANMIAVRRFGLKIQERTIR</sequence>
<accession>A0A508WSF7</accession>
<dbReference type="AlphaFoldDB" id="A0A508WSF7"/>
<dbReference type="Proteomes" id="UP000507954">
    <property type="component" value="Unassembled WGS sequence"/>
</dbReference>
<proteinExistence type="predicted"/>